<accession>A0A016QUF0</accession>
<name>A0A016QUF0_9DEIO</name>
<gene>
    <name evidence="2" type="ORF">DEIPH_ctg004orf0107</name>
</gene>
<evidence type="ECO:0000313" key="3">
    <source>
        <dbReference type="Proteomes" id="UP000020492"/>
    </source>
</evidence>
<evidence type="ECO:0000313" key="2">
    <source>
        <dbReference type="EMBL" id="EYB69586.1"/>
    </source>
</evidence>
<keyword evidence="3" id="KW-1185">Reference proteome</keyword>
<dbReference type="Proteomes" id="UP000020492">
    <property type="component" value="Unassembled WGS sequence"/>
</dbReference>
<keyword evidence="1" id="KW-1133">Transmembrane helix</keyword>
<organism evidence="2 3">
    <name type="scientific">Deinococcus phoenicis</name>
    <dbReference type="NCBI Taxonomy" id="1476583"/>
    <lineage>
        <taxon>Bacteria</taxon>
        <taxon>Thermotogati</taxon>
        <taxon>Deinococcota</taxon>
        <taxon>Deinococci</taxon>
        <taxon>Deinococcales</taxon>
        <taxon>Deinococcaceae</taxon>
        <taxon>Deinococcus</taxon>
    </lineage>
</organism>
<reference evidence="2 3" key="1">
    <citation type="submission" date="2014-03" db="EMBL/GenBank/DDBJ databases">
        <title>Draft genome sequence of Deinococcus phoenicis 1P10ME.</title>
        <authorList>
            <person name="Stepanov V.G."/>
            <person name="Vaishampayan P."/>
            <person name="Venkateswaran K."/>
            <person name="Fox G.E."/>
        </authorList>
    </citation>
    <scope>NUCLEOTIDE SEQUENCE [LARGE SCALE GENOMIC DNA]</scope>
    <source>
        <strain evidence="2 3">1P10ME</strain>
    </source>
</reference>
<proteinExistence type="predicted"/>
<feature type="transmembrane region" description="Helical" evidence="1">
    <location>
        <begin position="30"/>
        <end position="51"/>
    </location>
</feature>
<keyword evidence="1" id="KW-0812">Transmembrane</keyword>
<comment type="caution">
    <text evidence="2">The sequence shown here is derived from an EMBL/GenBank/DDBJ whole genome shotgun (WGS) entry which is preliminary data.</text>
</comment>
<sequence length="57" mass="6288">MIRLSLLIGLPALALLGLLGFRLRWMAPALWRGMFAVGSVLAGLYLVWAAWKTFSVV</sequence>
<dbReference type="OrthoDB" id="10000151at2"/>
<protein>
    <submittedName>
        <fullName evidence="2">Uncharacterized protein</fullName>
    </submittedName>
</protein>
<dbReference type="STRING" id="1476583.DEIPH_ctg004orf0107"/>
<dbReference type="AlphaFoldDB" id="A0A016QUF0"/>
<dbReference type="RefSeq" id="WP_161636014.1">
    <property type="nucleotide sequence ID" value="NZ_JHAC01000004.1"/>
</dbReference>
<evidence type="ECO:0000256" key="1">
    <source>
        <dbReference type="SAM" id="Phobius"/>
    </source>
</evidence>
<dbReference type="PATRIC" id="fig|1476583.3.peg.259"/>
<keyword evidence="1" id="KW-0472">Membrane</keyword>
<dbReference type="EMBL" id="JHAC01000004">
    <property type="protein sequence ID" value="EYB69586.1"/>
    <property type="molecule type" value="Genomic_DNA"/>
</dbReference>